<keyword evidence="2" id="KW-0812">Transmembrane</keyword>
<dbReference type="EMBL" id="JAGYPN010000002">
    <property type="protein sequence ID" value="MBS4223706.1"/>
    <property type="molecule type" value="Genomic_DNA"/>
</dbReference>
<dbReference type="RefSeq" id="WP_213098693.1">
    <property type="nucleotide sequence ID" value="NZ_JAGYPN010000002.1"/>
</dbReference>
<gene>
    <name evidence="3" type="ORF">KHA91_13200</name>
</gene>
<evidence type="ECO:0000256" key="1">
    <source>
        <dbReference type="SAM" id="Coils"/>
    </source>
</evidence>
<organism evidence="3 4">
    <name type="scientific">Lederbergia citrea</name>
    <dbReference type="NCBI Taxonomy" id="2833581"/>
    <lineage>
        <taxon>Bacteria</taxon>
        <taxon>Bacillati</taxon>
        <taxon>Bacillota</taxon>
        <taxon>Bacilli</taxon>
        <taxon>Bacillales</taxon>
        <taxon>Bacillaceae</taxon>
        <taxon>Lederbergia</taxon>
    </lineage>
</organism>
<reference evidence="3 4" key="1">
    <citation type="submission" date="2021-05" db="EMBL/GenBank/DDBJ databases">
        <title>Novel Bacillus species.</title>
        <authorList>
            <person name="Liu G."/>
        </authorList>
    </citation>
    <scope>NUCLEOTIDE SEQUENCE [LARGE SCALE GENOMIC DNA]</scope>
    <source>
        <strain evidence="3 4">FJAT-49682</strain>
    </source>
</reference>
<accession>A0A942URH0</accession>
<proteinExistence type="predicted"/>
<feature type="coiled-coil region" evidence="1">
    <location>
        <begin position="34"/>
        <end position="68"/>
    </location>
</feature>
<evidence type="ECO:0000256" key="2">
    <source>
        <dbReference type="SAM" id="Phobius"/>
    </source>
</evidence>
<feature type="transmembrane region" description="Helical" evidence="2">
    <location>
        <begin position="6"/>
        <end position="28"/>
    </location>
</feature>
<keyword evidence="4" id="KW-1185">Reference proteome</keyword>
<comment type="caution">
    <text evidence="3">The sequence shown here is derived from an EMBL/GenBank/DDBJ whole genome shotgun (WGS) entry which is preliminary data.</text>
</comment>
<keyword evidence="2" id="KW-1133">Transmembrane helix</keyword>
<dbReference type="Proteomes" id="UP000676456">
    <property type="component" value="Unassembled WGS sequence"/>
</dbReference>
<name>A0A942URH0_9BACI</name>
<sequence>MGEVVFLIGLGTIAVVMIFTIPIVAIITEHSRKKAKIKSNIIKEEIELEKIKQQNFLLETEKMRLELEKMHLDTSKEDKYLIK</sequence>
<keyword evidence="2" id="KW-0472">Membrane</keyword>
<evidence type="ECO:0000313" key="3">
    <source>
        <dbReference type="EMBL" id="MBS4223706.1"/>
    </source>
</evidence>
<protein>
    <submittedName>
        <fullName evidence="3">Uncharacterized protein</fullName>
    </submittedName>
</protein>
<dbReference type="AlphaFoldDB" id="A0A942URH0"/>
<keyword evidence="1" id="KW-0175">Coiled coil</keyword>
<evidence type="ECO:0000313" key="4">
    <source>
        <dbReference type="Proteomes" id="UP000676456"/>
    </source>
</evidence>